<dbReference type="InterPro" id="IPR029063">
    <property type="entry name" value="SAM-dependent_MTases_sf"/>
</dbReference>
<feature type="binding site" evidence="6">
    <location>
        <position position="164"/>
    </location>
    <ligand>
        <name>S-adenosyl-L-methionine</name>
        <dbReference type="ChEBI" id="CHEBI:59789"/>
    </ligand>
</feature>
<keyword evidence="2 6" id="KW-0963">Cytoplasm</keyword>
<dbReference type="GO" id="GO:0032259">
    <property type="term" value="P:methylation"/>
    <property type="evidence" value="ECO:0007669"/>
    <property type="project" value="UniProtKB-KW"/>
</dbReference>
<evidence type="ECO:0000256" key="3">
    <source>
        <dbReference type="ARBA" id="ARBA00022603"/>
    </source>
</evidence>
<accession>A0A9D1G193</accession>
<dbReference type="AlphaFoldDB" id="A0A9D1G193"/>
<evidence type="ECO:0000256" key="5">
    <source>
        <dbReference type="ARBA" id="ARBA00022691"/>
    </source>
</evidence>
<keyword evidence="7" id="KW-0687">Ribonucleoprotein</keyword>
<dbReference type="PIRSF" id="PIRSF000401">
    <property type="entry name" value="RPL11_MTase"/>
    <property type="match status" value="1"/>
</dbReference>
<keyword evidence="4 6" id="KW-0808">Transferase</keyword>
<dbReference type="SUPFAM" id="SSF53335">
    <property type="entry name" value="S-adenosyl-L-methionine-dependent methyltransferases"/>
    <property type="match status" value="1"/>
</dbReference>
<evidence type="ECO:0000313" key="7">
    <source>
        <dbReference type="EMBL" id="HIS92640.1"/>
    </source>
</evidence>
<dbReference type="GO" id="GO:0008276">
    <property type="term" value="F:protein methyltransferase activity"/>
    <property type="evidence" value="ECO:0007669"/>
    <property type="project" value="UniProtKB-UniRule"/>
</dbReference>
<keyword evidence="5 6" id="KW-0949">S-adenosyl-L-methionine</keyword>
<gene>
    <name evidence="6 7" type="primary">prmA</name>
    <name evidence="7" type="ORF">IAA84_06430</name>
</gene>
<comment type="subcellular location">
    <subcellularLocation>
        <location evidence="6">Cytoplasm</location>
    </subcellularLocation>
</comment>
<proteinExistence type="inferred from homology"/>
<comment type="catalytic activity">
    <reaction evidence="6">
        <text>L-lysyl-[protein] + 3 S-adenosyl-L-methionine = N(6),N(6),N(6)-trimethyl-L-lysyl-[protein] + 3 S-adenosyl-L-homocysteine + 3 H(+)</text>
        <dbReference type="Rhea" id="RHEA:54192"/>
        <dbReference type="Rhea" id="RHEA-COMP:9752"/>
        <dbReference type="Rhea" id="RHEA-COMP:13826"/>
        <dbReference type="ChEBI" id="CHEBI:15378"/>
        <dbReference type="ChEBI" id="CHEBI:29969"/>
        <dbReference type="ChEBI" id="CHEBI:57856"/>
        <dbReference type="ChEBI" id="CHEBI:59789"/>
        <dbReference type="ChEBI" id="CHEBI:61961"/>
    </reaction>
</comment>
<dbReference type="EMBL" id="DVJN01000126">
    <property type="protein sequence ID" value="HIS92640.1"/>
    <property type="molecule type" value="Genomic_DNA"/>
</dbReference>
<organism evidence="7 8">
    <name type="scientific">Candidatus Alectryocaccomicrobium excrementavium</name>
    <dbReference type="NCBI Taxonomy" id="2840668"/>
    <lineage>
        <taxon>Bacteria</taxon>
        <taxon>Bacillati</taxon>
        <taxon>Bacillota</taxon>
        <taxon>Clostridia</taxon>
        <taxon>Candidatus Alectryocaccomicrobium</taxon>
    </lineage>
</organism>
<dbReference type="PANTHER" id="PTHR43648">
    <property type="entry name" value="ELECTRON TRANSFER FLAVOPROTEIN BETA SUBUNIT LYSINE METHYLTRANSFERASE"/>
    <property type="match status" value="1"/>
</dbReference>
<evidence type="ECO:0000313" key="8">
    <source>
        <dbReference type="Proteomes" id="UP000824140"/>
    </source>
</evidence>
<evidence type="ECO:0000256" key="1">
    <source>
        <dbReference type="ARBA" id="ARBA00009741"/>
    </source>
</evidence>
<dbReference type="Gene3D" id="3.40.50.150">
    <property type="entry name" value="Vaccinia Virus protein VP39"/>
    <property type="match status" value="1"/>
</dbReference>
<feature type="binding site" evidence="6">
    <location>
        <position position="207"/>
    </location>
    <ligand>
        <name>S-adenosyl-L-methionine</name>
        <dbReference type="ChEBI" id="CHEBI:59789"/>
    </ligand>
</feature>
<dbReference type="NCBIfam" id="TIGR00406">
    <property type="entry name" value="prmA"/>
    <property type="match status" value="1"/>
</dbReference>
<comment type="function">
    <text evidence="6">Methylates ribosomal protein L11.</text>
</comment>
<dbReference type="InterPro" id="IPR050078">
    <property type="entry name" value="Ribosomal_L11_MeTrfase_PrmA"/>
</dbReference>
<feature type="binding site" evidence="6">
    <location>
        <position position="250"/>
    </location>
    <ligand>
        <name>S-adenosyl-L-methionine</name>
        <dbReference type="ChEBI" id="CHEBI:59789"/>
    </ligand>
</feature>
<comment type="similarity">
    <text evidence="1 6">Belongs to the methyltransferase superfamily. PrmA family.</text>
</comment>
<dbReference type="Proteomes" id="UP000824140">
    <property type="component" value="Unassembled WGS sequence"/>
</dbReference>
<comment type="caution">
    <text evidence="7">The sequence shown here is derived from an EMBL/GenBank/DDBJ whole genome shotgun (WGS) entry which is preliminary data.</text>
</comment>
<dbReference type="InterPro" id="IPR004498">
    <property type="entry name" value="Ribosomal_PrmA_MeTrfase"/>
</dbReference>
<dbReference type="Pfam" id="PF06325">
    <property type="entry name" value="PrmA"/>
    <property type="match status" value="1"/>
</dbReference>
<dbReference type="HAMAP" id="MF_00735">
    <property type="entry name" value="Methyltr_PrmA"/>
    <property type="match status" value="1"/>
</dbReference>
<reference evidence="7" key="1">
    <citation type="submission" date="2020-10" db="EMBL/GenBank/DDBJ databases">
        <authorList>
            <person name="Gilroy R."/>
        </authorList>
    </citation>
    <scope>NUCLEOTIDE SEQUENCE</scope>
    <source>
        <strain evidence="7">13766</strain>
    </source>
</reference>
<evidence type="ECO:0000256" key="6">
    <source>
        <dbReference type="HAMAP-Rule" id="MF_00735"/>
    </source>
</evidence>
<dbReference type="GO" id="GO:0005737">
    <property type="term" value="C:cytoplasm"/>
    <property type="evidence" value="ECO:0007669"/>
    <property type="project" value="UniProtKB-SubCell"/>
</dbReference>
<dbReference type="EC" id="2.1.1.-" evidence="6"/>
<dbReference type="PANTHER" id="PTHR43648:SF1">
    <property type="entry name" value="ELECTRON TRANSFER FLAVOPROTEIN BETA SUBUNIT LYSINE METHYLTRANSFERASE"/>
    <property type="match status" value="1"/>
</dbReference>
<reference evidence="7" key="2">
    <citation type="journal article" date="2021" name="PeerJ">
        <title>Extensive microbial diversity within the chicken gut microbiome revealed by metagenomics and culture.</title>
        <authorList>
            <person name="Gilroy R."/>
            <person name="Ravi A."/>
            <person name="Getino M."/>
            <person name="Pursley I."/>
            <person name="Horton D.L."/>
            <person name="Alikhan N.F."/>
            <person name="Baker D."/>
            <person name="Gharbi K."/>
            <person name="Hall N."/>
            <person name="Watson M."/>
            <person name="Adriaenssens E.M."/>
            <person name="Foster-Nyarko E."/>
            <person name="Jarju S."/>
            <person name="Secka A."/>
            <person name="Antonio M."/>
            <person name="Oren A."/>
            <person name="Chaudhuri R.R."/>
            <person name="La Ragione R."/>
            <person name="Hildebrand F."/>
            <person name="Pallen M.J."/>
        </authorList>
    </citation>
    <scope>NUCLEOTIDE SEQUENCE</scope>
    <source>
        <strain evidence="7">13766</strain>
    </source>
</reference>
<feature type="binding site" evidence="6">
    <location>
        <position position="185"/>
    </location>
    <ligand>
        <name>S-adenosyl-L-methionine</name>
        <dbReference type="ChEBI" id="CHEBI:59789"/>
    </ligand>
</feature>
<keyword evidence="3 6" id="KW-0489">Methyltransferase</keyword>
<sequence>MDWLELTVLTSTEGSELVSQILIDAGASGTVIEDKNDVALNQRPEGQWDIIDEEIARRMGDDVKVKAYYAMDARVKDTMARIASALNDLRANAGDLPLGKLETLVSNVDDEDWAENWKKQYKPFRLGRHMVVKPGWETFDAQPGDKIIEIDPGMAFGTGTHETTGMCVELIEDYVKPGDTAIDIGTGTGILAIAAALAGAKDVLATDLDPVAVRVAAENVRINGFADAIRTRQGDLLQAVDERANVVIANIIADVIAMLAQPVRAHIEDGGLFICSGIARERSDFVIEALKAAGYQQPMDIREKGEWMAIAARK</sequence>
<evidence type="ECO:0000256" key="2">
    <source>
        <dbReference type="ARBA" id="ARBA00022490"/>
    </source>
</evidence>
<dbReference type="CDD" id="cd02440">
    <property type="entry name" value="AdoMet_MTases"/>
    <property type="match status" value="1"/>
</dbReference>
<keyword evidence="7" id="KW-0689">Ribosomal protein</keyword>
<evidence type="ECO:0000256" key="4">
    <source>
        <dbReference type="ARBA" id="ARBA00022679"/>
    </source>
</evidence>
<name>A0A9D1G193_9FIRM</name>
<dbReference type="GO" id="GO:0005840">
    <property type="term" value="C:ribosome"/>
    <property type="evidence" value="ECO:0007669"/>
    <property type="project" value="UniProtKB-KW"/>
</dbReference>
<protein>
    <recommendedName>
        <fullName evidence="6">Ribosomal protein L11 methyltransferase</fullName>
        <shortName evidence="6">L11 Mtase</shortName>
        <ecNumber evidence="6">2.1.1.-</ecNumber>
    </recommendedName>
</protein>